<proteinExistence type="predicted"/>
<protein>
    <submittedName>
        <fullName evidence="1">Uncharacterized protein</fullName>
    </submittedName>
</protein>
<gene>
    <name evidence="1" type="ORF">JEU22_04405</name>
</gene>
<organism evidence="1 2">
    <name type="scientific">Pseudomonas putida</name>
    <name type="common">Arthrobacter siderocapsulatus</name>
    <dbReference type="NCBI Taxonomy" id="303"/>
    <lineage>
        <taxon>Bacteria</taxon>
        <taxon>Pseudomonadati</taxon>
        <taxon>Pseudomonadota</taxon>
        <taxon>Gammaproteobacteria</taxon>
        <taxon>Pseudomonadales</taxon>
        <taxon>Pseudomonadaceae</taxon>
        <taxon>Pseudomonas</taxon>
    </lineage>
</organism>
<comment type="caution">
    <text evidence="1">The sequence shown here is derived from an EMBL/GenBank/DDBJ whole genome shotgun (WGS) entry which is preliminary data.</text>
</comment>
<reference evidence="1" key="1">
    <citation type="submission" date="2020-12" db="EMBL/GenBank/DDBJ databases">
        <title>Enhanced detection system for hospital associated transmission using whole genome sequencing surveillance.</title>
        <authorList>
            <person name="Harrison L.H."/>
            <person name="Van Tyne D."/>
            <person name="Marsh J.W."/>
            <person name="Griffith M.P."/>
            <person name="Snyder D.J."/>
            <person name="Cooper V.S."/>
            <person name="Mustapha M."/>
        </authorList>
    </citation>
    <scope>NUCLEOTIDE SEQUENCE</scope>
    <source>
        <strain evidence="1">PSB00042</strain>
    </source>
</reference>
<sequence>MPRVSLALTGTKKKPSIVQSLNGIEYKMPRPESLPIPPISAYQFINFRLWYSSWFEVGGDSSIIISHQYDQTSWKFDDDNHRIKFSSPELVPSNYARSISLMNDNTFEALIGRSSYYIEEFHIGTKSDLSSIASKKPDLECDEIDYRRATHAQAEAFLLKKASDEALYHWGKIAELYNNSSDDQKEAIFQFFSNFLNRDISDLYGMPGPEPLPEHLQPKLEEKFVDDMRMVFSEFDNEWKCDHIAAHKFTVSGYRESAKSNHHNRQKTYIIACATTLEEAVAYATRYAIEIDPKDSKERLAIDYENKEICSGKILSHTQRPSFEHVLPVRLSWEIDKKASIPEARIHKALLDIEKKMGVKWTKVKTLEDELGL</sequence>
<name>A0A8I1EC93_PSEPU</name>
<evidence type="ECO:0000313" key="1">
    <source>
        <dbReference type="EMBL" id="MBI6883145.1"/>
    </source>
</evidence>
<dbReference type="AlphaFoldDB" id="A0A8I1EC93"/>
<dbReference type="EMBL" id="JAEHTE010000002">
    <property type="protein sequence ID" value="MBI6883145.1"/>
    <property type="molecule type" value="Genomic_DNA"/>
</dbReference>
<accession>A0A8I1EC93</accession>
<dbReference type="Proteomes" id="UP000637061">
    <property type="component" value="Unassembled WGS sequence"/>
</dbReference>
<dbReference type="RefSeq" id="WP_198746759.1">
    <property type="nucleotide sequence ID" value="NZ_JAEHTE010000002.1"/>
</dbReference>
<evidence type="ECO:0000313" key="2">
    <source>
        <dbReference type="Proteomes" id="UP000637061"/>
    </source>
</evidence>